<evidence type="ECO:0000313" key="3">
    <source>
        <dbReference type="Proteomes" id="UP000321323"/>
    </source>
</evidence>
<sequence length="401" mass="45129">MPSILMVSASPNDENRLRLGAEFRDIRHAHQRARKREEWTIESNEAVTVDDLRRALLDHRPAIVHFSGHGGGTTGLCFEDRDGNTHLTDGESLAQLFHHFKDSLKCVVLNACYSEVQAQAISKEIDYVVGMTDAVEDESAAKFAVAFYDAIFAGTDFQAAFSLGCTALDLNGMPDSDVPIFMTGSHLAPRVLAYCAHVPEIERVLDAYFNTPFNDRASFTTTGPDLAPLLESFYRGKMHRTIKKVRVLSMKAVSHNQWCVEVSGANPHLMYIRIVDRSILVEWEASVGLWSIPQKTYLALGSHAPIVARVKAELSNYYNYEFADKKARYQSIQLQGAEYGPLLHAYVERHTQTYDELIKHLENGNEQDITVELQQVTDRTEMPLITRFLSPTWIYPIASAM</sequence>
<dbReference type="Pfam" id="PF12770">
    <property type="entry name" value="CHAT"/>
    <property type="match status" value="1"/>
</dbReference>
<protein>
    <submittedName>
        <fullName evidence="2">CHAT domain-containing protein</fullName>
    </submittedName>
</protein>
<evidence type="ECO:0000259" key="1">
    <source>
        <dbReference type="Pfam" id="PF12770"/>
    </source>
</evidence>
<accession>A0ABZ1UPE4</accession>
<dbReference type="Proteomes" id="UP000321323">
    <property type="component" value="Chromosome"/>
</dbReference>
<gene>
    <name evidence="2" type="ORF">E7V67_005715</name>
</gene>
<evidence type="ECO:0000313" key="2">
    <source>
        <dbReference type="EMBL" id="WUR14601.1"/>
    </source>
</evidence>
<reference evidence="2 3" key="1">
    <citation type="journal article" date="2019" name="Int. J. Syst. Evol. Microbiol.">
        <title>The Draft Whole-Genome Sequence of the Antibiotic Producer Empedobacter haloabium ATCC 31962 Provides Indications for Its Taxonomic Reclassification.</title>
        <authorList>
            <person name="Miess H."/>
            <person name="Arlt P."/>
            <person name="Apel A.K."/>
            <person name="Weber T."/>
            <person name="Nieselt K."/>
            <person name="Hanssen F."/>
            <person name="Czemmel S."/>
            <person name="Nahnsen S."/>
            <person name="Gross H."/>
        </authorList>
    </citation>
    <scope>NUCLEOTIDE SEQUENCE [LARGE SCALE GENOMIC DNA]</scope>
    <source>
        <strain evidence="2 3">ATCC 31962</strain>
    </source>
</reference>
<feature type="domain" description="CHAT" evidence="1">
    <location>
        <begin position="8"/>
        <end position="160"/>
    </location>
</feature>
<organism evidence="2 3">
    <name type="scientific">[Empedobacter] haloabium</name>
    <dbReference type="NCBI Taxonomy" id="592317"/>
    <lineage>
        <taxon>Bacteria</taxon>
        <taxon>Pseudomonadati</taxon>
        <taxon>Pseudomonadota</taxon>
        <taxon>Betaproteobacteria</taxon>
        <taxon>Burkholderiales</taxon>
        <taxon>Oxalobacteraceae</taxon>
        <taxon>Telluria group</taxon>
        <taxon>Telluria group incertae sedis</taxon>
    </lineage>
</organism>
<proteinExistence type="predicted"/>
<dbReference type="EMBL" id="CP136508">
    <property type="protein sequence ID" value="WUR14601.1"/>
    <property type="molecule type" value="Genomic_DNA"/>
</dbReference>
<keyword evidence="3" id="KW-1185">Reference proteome</keyword>
<name>A0ABZ1UPE4_9BURK</name>
<dbReference type="InterPro" id="IPR024983">
    <property type="entry name" value="CHAT_dom"/>
</dbReference>